<keyword evidence="2" id="KW-1185">Reference proteome</keyword>
<comment type="caution">
    <text evidence="1">The sequence shown here is derived from an EMBL/GenBank/DDBJ whole genome shotgun (WGS) entry which is preliminary data.</text>
</comment>
<reference evidence="1" key="1">
    <citation type="submission" date="2023-04" db="EMBL/GenBank/DDBJ databases">
        <authorList>
            <consortium name="ELIXIR-Norway"/>
        </authorList>
    </citation>
    <scope>NUCLEOTIDE SEQUENCE [LARGE SCALE GENOMIC DNA]</scope>
</reference>
<protein>
    <submittedName>
        <fullName evidence="1">Uncharacterized protein</fullName>
    </submittedName>
</protein>
<proteinExistence type="predicted"/>
<evidence type="ECO:0000313" key="1">
    <source>
        <dbReference type="EMBL" id="CAI9149576.1"/>
    </source>
</evidence>
<organism evidence="1 2">
    <name type="scientific">Rangifer tarandus platyrhynchus</name>
    <name type="common">Svalbard reindeer</name>
    <dbReference type="NCBI Taxonomy" id="3082113"/>
    <lineage>
        <taxon>Eukaryota</taxon>
        <taxon>Metazoa</taxon>
        <taxon>Chordata</taxon>
        <taxon>Craniata</taxon>
        <taxon>Vertebrata</taxon>
        <taxon>Euteleostomi</taxon>
        <taxon>Mammalia</taxon>
        <taxon>Eutheria</taxon>
        <taxon>Laurasiatheria</taxon>
        <taxon>Artiodactyla</taxon>
        <taxon>Ruminantia</taxon>
        <taxon>Pecora</taxon>
        <taxon>Cervidae</taxon>
        <taxon>Odocoileinae</taxon>
        <taxon>Rangifer</taxon>
    </lineage>
</organism>
<name>A0ABN8XK97_RANTA</name>
<evidence type="ECO:0000313" key="2">
    <source>
        <dbReference type="Proteomes" id="UP001176941"/>
    </source>
</evidence>
<sequence>MALAVSRMAVCTSGAYRMKEQHFWQTSQQHAPNEATRIRYANYKYSYTGVVQLPAAPGPSKRLQLCQPLVALQQQIGLSDTPKGTGSTASTWPVAHTAFFASPDLSSIFTVVMAPAEVLLSTCLLIPLLASTSAGTRVQRSCTASPSEGPS</sequence>
<dbReference type="EMBL" id="CATKSN020000433">
    <property type="protein sequence ID" value="CAI9149576.1"/>
    <property type="molecule type" value="Genomic_DNA"/>
</dbReference>
<accession>A0ABN8XK97</accession>
<gene>
    <name evidence="1" type="ORF">MRATA1EN1_LOCUS31194</name>
</gene>
<dbReference type="Proteomes" id="UP001176941">
    <property type="component" value="Unassembled WGS sequence"/>
</dbReference>